<dbReference type="Pfam" id="PF14501">
    <property type="entry name" value="HATPase_c_5"/>
    <property type="match status" value="1"/>
</dbReference>
<evidence type="ECO:0000313" key="4">
    <source>
        <dbReference type="Proteomes" id="UP000809081"/>
    </source>
</evidence>
<feature type="transmembrane region" description="Helical" evidence="1">
    <location>
        <begin position="41"/>
        <end position="72"/>
    </location>
</feature>
<dbReference type="Gene3D" id="3.30.565.10">
    <property type="entry name" value="Histidine kinase-like ATPase, C-terminal domain"/>
    <property type="match status" value="1"/>
</dbReference>
<evidence type="ECO:0000259" key="2">
    <source>
        <dbReference type="Pfam" id="PF14501"/>
    </source>
</evidence>
<keyword evidence="4" id="KW-1185">Reference proteome</keyword>
<dbReference type="PANTHER" id="PTHR40448">
    <property type="entry name" value="TWO-COMPONENT SENSOR HISTIDINE KINASE"/>
    <property type="match status" value="1"/>
</dbReference>
<dbReference type="InterPro" id="IPR032834">
    <property type="entry name" value="NatK-like_C"/>
</dbReference>
<dbReference type="EMBL" id="JAFBEI010000003">
    <property type="protein sequence ID" value="MBM7635419.1"/>
    <property type="molecule type" value="Genomic_DNA"/>
</dbReference>
<reference evidence="3 4" key="1">
    <citation type="submission" date="2021-01" db="EMBL/GenBank/DDBJ databases">
        <title>Genomic Encyclopedia of Type Strains, Phase IV (KMG-IV): sequencing the most valuable type-strain genomes for metagenomic binning, comparative biology and taxonomic classification.</title>
        <authorList>
            <person name="Goeker M."/>
        </authorList>
    </citation>
    <scope>NUCLEOTIDE SEQUENCE [LARGE SCALE GENOMIC DNA]</scope>
    <source>
        <strain evidence="3 4">DSM 27513</strain>
    </source>
</reference>
<dbReference type="InterPro" id="IPR036890">
    <property type="entry name" value="HATPase_C_sf"/>
</dbReference>
<protein>
    <submittedName>
        <fullName evidence="3">Two-component system sensor histidine kinase AgrC</fullName>
        <ecNumber evidence="3">2.7.13.-</ecNumber>
    </submittedName>
</protein>
<accession>A0ABS2PJ11</accession>
<feature type="transmembrane region" description="Helical" evidence="1">
    <location>
        <begin position="121"/>
        <end position="142"/>
    </location>
</feature>
<dbReference type="EC" id="2.7.13.-" evidence="3"/>
<comment type="caution">
    <text evidence="3">The sequence shown here is derived from an EMBL/GenBank/DDBJ whole genome shotgun (WGS) entry which is preliminary data.</text>
</comment>
<keyword evidence="3" id="KW-0808">Transferase</keyword>
<keyword evidence="1" id="KW-1133">Transmembrane helix</keyword>
<name>A0ABS2PJ11_9STRE</name>
<evidence type="ECO:0000313" key="3">
    <source>
        <dbReference type="EMBL" id="MBM7635419.1"/>
    </source>
</evidence>
<sequence>MAFYHYLLLFLFGIFIEFSILSIVYYTYVTLSNQKWSLKESVVIFILLFCLSFFLKDKMLIVHLMVFGGLSWWQNREKEWRYRLYYGFFSVLYVDLWSRFYALVLFTYLFSLSIEEVNKSLILYILSYLLVFPTYFISRSILPKANSTVDLYNPNDKRELHYLNIVLYGMLAYFLIVYLVPMILGEKYYFYLMGHVPLLASYRKTSVFLFALSTAWLLSYRDQFLKLQLRERLKQQYDERLQNLENYGKQLEVIYKSLSHFKLKSEGELKEFERILNQNDLDLANHCFDEILSDSHTFDRNYYSLTKLSHLQITSLKSYLASKIISGEEEGIEINVELPDLISSTPLTELELVRIVSIFWDNAIEATRLSDKPQLNFAFFEVDNQLMVIVENTTKEDQLDIGNIFDEGYSSKGNDRGVGLWTVQKILNAYPNISLITESKKNRFSQRLIMSLEEKNTILR</sequence>
<evidence type="ECO:0000256" key="1">
    <source>
        <dbReference type="SAM" id="Phobius"/>
    </source>
</evidence>
<keyword evidence="3" id="KW-0418">Kinase</keyword>
<proteinExistence type="predicted"/>
<feature type="domain" description="Sensor histidine kinase NatK-like C-terminal" evidence="2">
    <location>
        <begin position="350"/>
        <end position="449"/>
    </location>
</feature>
<dbReference type="PANTHER" id="PTHR40448:SF1">
    <property type="entry name" value="TWO-COMPONENT SENSOR HISTIDINE KINASE"/>
    <property type="match status" value="1"/>
</dbReference>
<keyword evidence="1" id="KW-0472">Membrane</keyword>
<keyword evidence="1" id="KW-0812">Transmembrane</keyword>
<feature type="transmembrane region" description="Helical" evidence="1">
    <location>
        <begin position="84"/>
        <end position="109"/>
    </location>
</feature>
<dbReference type="SUPFAM" id="SSF55874">
    <property type="entry name" value="ATPase domain of HSP90 chaperone/DNA topoisomerase II/histidine kinase"/>
    <property type="match status" value="1"/>
</dbReference>
<feature type="transmembrane region" description="Helical" evidence="1">
    <location>
        <begin position="162"/>
        <end position="181"/>
    </location>
</feature>
<dbReference type="Proteomes" id="UP000809081">
    <property type="component" value="Unassembled WGS sequence"/>
</dbReference>
<organism evidence="3 4">
    <name type="scientific">Streptococcus saliviloxodontae</name>
    <dbReference type="NCBI Taxonomy" id="1349416"/>
    <lineage>
        <taxon>Bacteria</taxon>
        <taxon>Bacillati</taxon>
        <taxon>Bacillota</taxon>
        <taxon>Bacilli</taxon>
        <taxon>Lactobacillales</taxon>
        <taxon>Streptococcaceae</taxon>
        <taxon>Streptococcus</taxon>
    </lineage>
</organism>
<dbReference type="RefSeq" id="WP_205016373.1">
    <property type="nucleotide sequence ID" value="NZ_JAFBEI010000003.1"/>
</dbReference>
<dbReference type="GO" id="GO:0016301">
    <property type="term" value="F:kinase activity"/>
    <property type="evidence" value="ECO:0007669"/>
    <property type="project" value="UniProtKB-KW"/>
</dbReference>
<gene>
    <name evidence="3" type="ORF">JOC31_000211</name>
</gene>
<feature type="transmembrane region" description="Helical" evidence="1">
    <location>
        <begin position="7"/>
        <end position="29"/>
    </location>
</feature>